<evidence type="ECO:0000313" key="1">
    <source>
        <dbReference type="EMBL" id="MBC3831591.1"/>
    </source>
</evidence>
<accession>A0ABR6XQ57</accession>
<evidence type="ECO:0000313" key="2">
    <source>
        <dbReference type="Proteomes" id="UP000643610"/>
    </source>
</evidence>
<dbReference type="RefSeq" id="WP_186890637.1">
    <property type="nucleotide sequence ID" value="NZ_JACOFU010000003.1"/>
</dbReference>
<protein>
    <recommendedName>
        <fullName evidence="3">Phage protein</fullName>
    </recommendedName>
</protein>
<dbReference type="Proteomes" id="UP000643610">
    <property type="component" value="Unassembled WGS sequence"/>
</dbReference>
<proteinExistence type="predicted"/>
<comment type="caution">
    <text evidence="1">The sequence shown here is derived from an EMBL/GenBank/DDBJ whole genome shotgun (WGS) entry which is preliminary data.</text>
</comment>
<keyword evidence="2" id="KW-1185">Reference proteome</keyword>
<gene>
    <name evidence="1" type="ORF">H8K33_08715</name>
</gene>
<name>A0ABR6XQ57_9BURK</name>
<reference evidence="1 2" key="1">
    <citation type="submission" date="2020-08" db="EMBL/GenBank/DDBJ databases">
        <title>Novel species isolated from subtropical streams in China.</title>
        <authorList>
            <person name="Lu H."/>
        </authorList>
    </citation>
    <scope>NUCLEOTIDE SEQUENCE [LARGE SCALE GENOMIC DNA]</scope>
    <source>
        <strain evidence="1 2">KCTC 52442</strain>
    </source>
</reference>
<dbReference type="EMBL" id="JACOFU010000003">
    <property type="protein sequence ID" value="MBC3831591.1"/>
    <property type="molecule type" value="Genomic_DNA"/>
</dbReference>
<evidence type="ECO:0008006" key="3">
    <source>
        <dbReference type="Google" id="ProtNLM"/>
    </source>
</evidence>
<sequence length="100" mass="11193">MVLKIPAAVYGNEVIEFAELPTKILPSGYIVPRNDQAPLQPINLVVITISAGIDSELAYWVSCLNDQQEVVTGDMYYTVETARDFLKTEYGVEDVIWIKV</sequence>
<organism evidence="1 2">
    <name type="scientific">Undibacterium amnicola</name>
    <dbReference type="NCBI Taxonomy" id="1834038"/>
    <lineage>
        <taxon>Bacteria</taxon>
        <taxon>Pseudomonadati</taxon>
        <taxon>Pseudomonadota</taxon>
        <taxon>Betaproteobacteria</taxon>
        <taxon>Burkholderiales</taxon>
        <taxon>Oxalobacteraceae</taxon>
        <taxon>Undibacterium</taxon>
    </lineage>
</organism>